<dbReference type="VEuPathDB" id="TriTrypDB:ADEAN_000204500"/>
<evidence type="ECO:0000256" key="2">
    <source>
        <dbReference type="ARBA" id="ARBA00007441"/>
    </source>
</evidence>
<protein>
    <recommendedName>
        <fullName evidence="7">Aspartate aminotransferase</fullName>
        <ecNumber evidence="7">2.6.1.1</ecNumber>
    </recommendedName>
</protein>
<dbReference type="InterPro" id="IPR000796">
    <property type="entry name" value="Asp_trans"/>
</dbReference>
<dbReference type="SUPFAM" id="SSF53383">
    <property type="entry name" value="PLP-dependent transferases"/>
    <property type="match status" value="1"/>
</dbReference>
<reference evidence="9" key="1">
    <citation type="submission" date="2013-01" db="EMBL/GenBank/DDBJ databases">
        <title>Genomic Cooperation Between Trypanosomatids and Their Bacterial Endosymbionts in the Synthesis of Essential Amino Acids Heavily Influenced by Multiple Lateral Gene Transfer Events.</title>
        <authorList>
            <person name="Alves J.M.P."/>
            <person name="Klein C."/>
            <person name="Maia da Silva F."/>
            <person name="Costa Martins A.G."/>
            <person name="Serrano M.G."/>
            <person name="Buck G.A."/>
            <person name="Vasconcelos A.T.R."/>
            <person name="France-Sagot M."/>
            <person name="Teixeira M.M.G."/>
            <person name="Motta M.C.M."/>
            <person name="Camargo E.P."/>
        </authorList>
    </citation>
    <scope>NUCLEOTIDE SEQUENCE</scope>
</reference>
<evidence type="ECO:0000256" key="6">
    <source>
        <dbReference type="ARBA" id="ARBA00022898"/>
    </source>
</evidence>
<dbReference type="PRINTS" id="PR00799">
    <property type="entry name" value="TRANSAMINASE"/>
</dbReference>
<keyword evidence="6" id="KW-0663">Pyridoxal phosphate</keyword>
<evidence type="ECO:0000256" key="3">
    <source>
        <dbReference type="ARBA" id="ARBA00011738"/>
    </source>
</evidence>
<evidence type="ECO:0000259" key="8">
    <source>
        <dbReference type="Pfam" id="PF00155"/>
    </source>
</evidence>
<dbReference type="FunFam" id="3.40.640.10:FF:000066">
    <property type="entry name" value="Aspartate aminotransferase"/>
    <property type="match status" value="1"/>
</dbReference>
<evidence type="ECO:0000256" key="5">
    <source>
        <dbReference type="ARBA" id="ARBA00022679"/>
    </source>
</evidence>
<accession>S9VRG6</accession>
<dbReference type="PANTHER" id="PTHR11879">
    <property type="entry name" value="ASPARTATE AMINOTRANSFERASE"/>
    <property type="match status" value="1"/>
</dbReference>
<comment type="cofactor">
    <cofactor evidence="1">
        <name>pyridoxal 5'-phosphate</name>
        <dbReference type="ChEBI" id="CHEBI:597326"/>
    </cofactor>
</comment>
<evidence type="ECO:0000256" key="1">
    <source>
        <dbReference type="ARBA" id="ARBA00001933"/>
    </source>
</evidence>
<evidence type="ECO:0000313" key="9">
    <source>
        <dbReference type="EMBL" id="AGT02465.1"/>
    </source>
</evidence>
<keyword evidence="4 7" id="KW-0032">Aminotransferase</keyword>
<comment type="similarity">
    <text evidence="2">Belongs to the class-I pyridoxal-phosphate-dependent aminotransferase family.</text>
</comment>
<evidence type="ECO:0000256" key="4">
    <source>
        <dbReference type="ARBA" id="ARBA00022576"/>
    </source>
</evidence>
<dbReference type="GO" id="GO:0004069">
    <property type="term" value="F:L-aspartate:2-oxoglutarate aminotransferase activity"/>
    <property type="evidence" value="ECO:0007669"/>
    <property type="project" value="UniProtKB-EC"/>
</dbReference>
<dbReference type="GO" id="GO:0030170">
    <property type="term" value="F:pyridoxal phosphate binding"/>
    <property type="evidence" value="ECO:0007669"/>
    <property type="project" value="InterPro"/>
</dbReference>
<dbReference type="OrthoDB" id="6752799at2759"/>
<dbReference type="CDD" id="cd00609">
    <property type="entry name" value="AAT_like"/>
    <property type="match status" value="1"/>
</dbReference>
<dbReference type="Gene3D" id="3.40.640.10">
    <property type="entry name" value="Type I PLP-dependent aspartate aminotransferase-like (Major domain)"/>
    <property type="match status" value="1"/>
</dbReference>
<dbReference type="AlphaFoldDB" id="S9VRG6"/>
<dbReference type="EMBL" id="KC503299">
    <property type="protein sequence ID" value="AGT02465.1"/>
    <property type="molecule type" value="Genomic_DNA"/>
</dbReference>
<dbReference type="Gene3D" id="3.90.1150.10">
    <property type="entry name" value="Aspartate Aminotransferase, domain 1"/>
    <property type="match status" value="1"/>
</dbReference>
<dbReference type="InterPro" id="IPR015422">
    <property type="entry name" value="PyrdxlP-dep_Trfase_small"/>
</dbReference>
<feature type="domain" description="Aminotransferase class I/classII large" evidence="8">
    <location>
        <begin position="31"/>
        <end position="391"/>
    </location>
</feature>
<dbReference type="PANTHER" id="PTHR11879:SF55">
    <property type="entry name" value="GLUTAMATE OXALOACETATE TRANSAMINASE 1, ISOFORM B"/>
    <property type="match status" value="1"/>
</dbReference>
<comment type="miscellaneous">
    <text evidence="7">In eukaryotes there are cytoplasmic, mitochondrial and chloroplastic isozymes.</text>
</comment>
<evidence type="ECO:0000256" key="7">
    <source>
        <dbReference type="RuleBase" id="RU000480"/>
    </source>
</evidence>
<dbReference type="Pfam" id="PF00155">
    <property type="entry name" value="Aminotran_1_2"/>
    <property type="match status" value="1"/>
</dbReference>
<proteinExistence type="inferred from homology"/>
<organism evidence="9">
    <name type="scientific">Angomonas deanei</name>
    <dbReference type="NCBI Taxonomy" id="59799"/>
    <lineage>
        <taxon>Eukaryota</taxon>
        <taxon>Discoba</taxon>
        <taxon>Euglenozoa</taxon>
        <taxon>Kinetoplastea</taxon>
        <taxon>Metakinetoplastina</taxon>
        <taxon>Trypanosomatida</taxon>
        <taxon>Trypanosomatidae</taxon>
        <taxon>Strigomonadinae</taxon>
        <taxon>Angomonas</taxon>
    </lineage>
</organism>
<dbReference type="InterPro" id="IPR004839">
    <property type="entry name" value="Aminotransferase_I/II_large"/>
</dbReference>
<dbReference type="PROSITE" id="PS00105">
    <property type="entry name" value="AA_TRANSFER_CLASS_1"/>
    <property type="match status" value="1"/>
</dbReference>
<dbReference type="InterPro" id="IPR004838">
    <property type="entry name" value="NHTrfase_class1_PyrdxlP-BS"/>
</dbReference>
<comment type="subunit">
    <text evidence="3 7">Homodimer.</text>
</comment>
<dbReference type="InterPro" id="IPR015421">
    <property type="entry name" value="PyrdxlP-dep_Trfase_major"/>
</dbReference>
<name>S9VRG6_9TRYP</name>
<dbReference type="EC" id="2.6.1.1" evidence="7"/>
<sequence length="405" mass="44939">MSHSPFEGVKLLPPDPIFGLAAKAKAASEPKANLVIGAYRDENGRPYVLPVVRQAEELIQRSQFDHEYLPIRGHDGFITASLKLLYGECYSPEHCVGAQTLSGTGAVAMAAHFLRTIVPKNTTVYVSDPTWANHYGILQNAGFPVKAYRYYCSKTIDIDFEGYKQSVLSAPEKSIFVLHSCAHNPTGVDPSKAQWAELADLFAQKKHYVIFDTAYQGYASGNLDTDAYAPRLFATRGIYFLAAQSYSKNLGLYGERVGCISAYVANKAEGAAVVSQFCDLVRKEYSNPPSYGARIAYLVLTEPNLRQAWETQLAEMAKRIQKMRSAVYHELVRLQTPGKWSHVTRQIGMFSYLGLSSEESQYCQEKHVFITGTARANMAGLTEETALLLAKTIDEAVRKFRGSKL</sequence>
<keyword evidence="5 7" id="KW-0808">Transferase</keyword>
<dbReference type="InterPro" id="IPR015424">
    <property type="entry name" value="PyrdxlP-dep_Trfase"/>
</dbReference>
<comment type="catalytic activity">
    <reaction evidence="7">
        <text>L-aspartate + 2-oxoglutarate = oxaloacetate + L-glutamate</text>
        <dbReference type="Rhea" id="RHEA:21824"/>
        <dbReference type="ChEBI" id="CHEBI:16452"/>
        <dbReference type="ChEBI" id="CHEBI:16810"/>
        <dbReference type="ChEBI" id="CHEBI:29985"/>
        <dbReference type="ChEBI" id="CHEBI:29991"/>
        <dbReference type="EC" id="2.6.1.1"/>
    </reaction>
</comment>
<dbReference type="GO" id="GO:0006520">
    <property type="term" value="P:amino acid metabolic process"/>
    <property type="evidence" value="ECO:0007669"/>
    <property type="project" value="InterPro"/>
</dbReference>